<name>A0A7J4XBX0_9BACE</name>
<dbReference type="EMBL" id="VWMK01000050">
    <property type="protein sequence ID" value="KAA3756351.1"/>
    <property type="molecule type" value="Genomic_DNA"/>
</dbReference>
<evidence type="ECO:0000313" key="2">
    <source>
        <dbReference type="Proteomes" id="UP000422221"/>
    </source>
</evidence>
<gene>
    <name evidence="1" type="ORF">F3F73_23495</name>
</gene>
<proteinExistence type="predicted"/>
<reference evidence="1 2" key="1">
    <citation type="journal article" date="2019" name="Nat. Med.">
        <title>A library of human gut bacterial isolates paired with longitudinal multiomics data enables mechanistic microbiome research.</title>
        <authorList>
            <person name="Poyet M."/>
            <person name="Groussin M."/>
            <person name="Gibbons S.M."/>
            <person name="Avila-Pacheco J."/>
            <person name="Jiang X."/>
            <person name="Kearney S.M."/>
            <person name="Perrotta A.R."/>
            <person name="Berdy B."/>
            <person name="Zhao S."/>
            <person name="Lieberman T.D."/>
            <person name="Swanson P.K."/>
            <person name="Smith M."/>
            <person name="Roesemann S."/>
            <person name="Alexander J.E."/>
            <person name="Rich S.A."/>
            <person name="Livny J."/>
            <person name="Vlamakis H."/>
            <person name="Clish C."/>
            <person name="Bullock K."/>
            <person name="Deik A."/>
            <person name="Scott J."/>
            <person name="Pierce K.A."/>
            <person name="Xavier R.J."/>
            <person name="Alm E.J."/>
        </authorList>
    </citation>
    <scope>NUCLEOTIDE SEQUENCE [LARGE SCALE GENOMIC DNA]</scope>
    <source>
        <strain evidence="1 2">BIOML-A10</strain>
    </source>
</reference>
<dbReference type="Proteomes" id="UP000422221">
    <property type="component" value="Unassembled WGS sequence"/>
</dbReference>
<accession>A0A7J4XBX0</accession>
<evidence type="ECO:0000313" key="1">
    <source>
        <dbReference type="EMBL" id="KAA3756351.1"/>
    </source>
</evidence>
<dbReference type="AlphaFoldDB" id="A0A7J4XBX0"/>
<sequence>MKKNFNRDRSDFKNLTLEIVESRLKEIAQRHNLDLMDECILYLYTQEYGSLTNEIADILYPRYGFKGIYPTPKL</sequence>
<dbReference type="RefSeq" id="WP_130059978.1">
    <property type="nucleotide sequence ID" value="NZ_CP081902.1"/>
</dbReference>
<organism evidence="1 2">
    <name type="scientific">Bacteroides salyersiae</name>
    <dbReference type="NCBI Taxonomy" id="291644"/>
    <lineage>
        <taxon>Bacteria</taxon>
        <taxon>Pseudomonadati</taxon>
        <taxon>Bacteroidota</taxon>
        <taxon>Bacteroidia</taxon>
        <taxon>Bacteroidales</taxon>
        <taxon>Bacteroidaceae</taxon>
        <taxon>Bacteroides</taxon>
    </lineage>
</organism>
<protein>
    <submittedName>
        <fullName evidence="1">Uncharacterized protein</fullName>
    </submittedName>
</protein>
<comment type="caution">
    <text evidence="1">The sequence shown here is derived from an EMBL/GenBank/DDBJ whole genome shotgun (WGS) entry which is preliminary data.</text>
</comment>